<keyword evidence="8" id="KW-1185">Reference proteome</keyword>
<evidence type="ECO:0000259" key="6">
    <source>
        <dbReference type="Pfam" id="PF08281"/>
    </source>
</evidence>
<keyword evidence="3" id="KW-0731">Sigma factor</keyword>
<dbReference type="Pfam" id="PF04542">
    <property type="entry name" value="Sigma70_r2"/>
    <property type="match status" value="1"/>
</dbReference>
<protein>
    <submittedName>
        <fullName evidence="7">Sigma-70 family RNA polymerase sigma factor</fullName>
    </submittedName>
</protein>
<evidence type="ECO:0000256" key="2">
    <source>
        <dbReference type="ARBA" id="ARBA00023015"/>
    </source>
</evidence>
<dbReference type="PANTHER" id="PTHR43133:SF46">
    <property type="entry name" value="RNA POLYMERASE SIGMA-70 FACTOR ECF SUBFAMILY"/>
    <property type="match status" value="1"/>
</dbReference>
<evidence type="ECO:0000256" key="1">
    <source>
        <dbReference type="ARBA" id="ARBA00010641"/>
    </source>
</evidence>
<dbReference type="InterPro" id="IPR039425">
    <property type="entry name" value="RNA_pol_sigma-70-like"/>
</dbReference>
<dbReference type="SUPFAM" id="SSF88946">
    <property type="entry name" value="Sigma2 domain of RNA polymerase sigma factors"/>
    <property type="match status" value="1"/>
</dbReference>
<name>A0ABS5VT90_9BACT</name>
<evidence type="ECO:0000256" key="3">
    <source>
        <dbReference type="ARBA" id="ARBA00023082"/>
    </source>
</evidence>
<dbReference type="Pfam" id="PF08281">
    <property type="entry name" value="Sigma70_r4_2"/>
    <property type="match status" value="1"/>
</dbReference>
<dbReference type="Gene3D" id="1.10.1740.10">
    <property type="match status" value="1"/>
</dbReference>
<dbReference type="InterPro" id="IPR014284">
    <property type="entry name" value="RNA_pol_sigma-70_dom"/>
</dbReference>
<feature type="domain" description="RNA polymerase sigma-70 region 2" evidence="5">
    <location>
        <begin position="21"/>
        <end position="88"/>
    </location>
</feature>
<dbReference type="Gene3D" id="1.10.10.10">
    <property type="entry name" value="Winged helix-like DNA-binding domain superfamily/Winged helix DNA-binding domain"/>
    <property type="match status" value="1"/>
</dbReference>
<comment type="caution">
    <text evidence="7">The sequence shown here is derived from an EMBL/GenBank/DDBJ whole genome shotgun (WGS) entry which is preliminary data.</text>
</comment>
<proteinExistence type="inferred from homology"/>
<dbReference type="InterPro" id="IPR013324">
    <property type="entry name" value="RNA_pol_sigma_r3/r4-like"/>
</dbReference>
<accession>A0ABS5VT90</accession>
<keyword evidence="4" id="KW-0804">Transcription</keyword>
<dbReference type="NCBIfam" id="TIGR02937">
    <property type="entry name" value="sigma70-ECF"/>
    <property type="match status" value="1"/>
</dbReference>
<keyword evidence="2" id="KW-0805">Transcription regulation</keyword>
<evidence type="ECO:0000259" key="5">
    <source>
        <dbReference type="Pfam" id="PF04542"/>
    </source>
</evidence>
<gene>
    <name evidence="7" type="ORF">KK060_07835</name>
</gene>
<dbReference type="RefSeq" id="WP_254153151.1">
    <property type="nucleotide sequence ID" value="NZ_JAHESD010000012.1"/>
</dbReference>
<evidence type="ECO:0000313" key="7">
    <source>
        <dbReference type="EMBL" id="MBT1703186.1"/>
    </source>
</evidence>
<reference evidence="7 8" key="1">
    <citation type="submission" date="2021-05" db="EMBL/GenBank/DDBJ databases">
        <title>A Polyphasic approach of four new species of the genus Ohtaekwangia: Ohtaekwangia histidinii sp. nov., Ohtaekwangia cretensis sp. nov., Ohtaekwangia indiensis sp. nov., Ohtaekwangia reichenbachii sp. nov. from diverse environment.</title>
        <authorList>
            <person name="Octaviana S."/>
        </authorList>
    </citation>
    <scope>NUCLEOTIDE SEQUENCE [LARGE SCALE GENOMIC DNA]</scope>
    <source>
        <strain evidence="7 8">PWU20</strain>
    </source>
</reference>
<evidence type="ECO:0000313" key="8">
    <source>
        <dbReference type="Proteomes" id="UP000772618"/>
    </source>
</evidence>
<organism evidence="7 8">
    <name type="scientific">Chryseosolibacter indicus</name>
    <dbReference type="NCBI Taxonomy" id="2782351"/>
    <lineage>
        <taxon>Bacteria</taxon>
        <taxon>Pseudomonadati</taxon>
        <taxon>Bacteroidota</taxon>
        <taxon>Cytophagia</taxon>
        <taxon>Cytophagales</taxon>
        <taxon>Chryseotaleaceae</taxon>
        <taxon>Chryseosolibacter</taxon>
    </lineage>
</organism>
<dbReference type="InterPro" id="IPR007627">
    <property type="entry name" value="RNA_pol_sigma70_r2"/>
</dbReference>
<dbReference type="PANTHER" id="PTHR43133">
    <property type="entry name" value="RNA POLYMERASE ECF-TYPE SIGMA FACTO"/>
    <property type="match status" value="1"/>
</dbReference>
<dbReference type="EMBL" id="JAHESD010000012">
    <property type="protein sequence ID" value="MBT1703186.1"/>
    <property type="molecule type" value="Genomic_DNA"/>
</dbReference>
<sequence>MNEQEIIASCKRADHKSQEMLYMRFSDVMFRTALRYVRNNDDAEDIIIIAFSKVFKSIKSFNYSGKGCLEAWIRKIVVNESLMFLRKRYNFSLTESLDISIPEPDLTELGRLEAEDILEMINQLPTGYRTVFNLYVIEGYDHQEISMMLNISEGTSRSQLFKAKAILKKVLIKEGYNYGT</sequence>
<feature type="domain" description="RNA polymerase sigma factor 70 region 4 type 2" evidence="6">
    <location>
        <begin position="115"/>
        <end position="165"/>
    </location>
</feature>
<dbReference type="Proteomes" id="UP000772618">
    <property type="component" value="Unassembled WGS sequence"/>
</dbReference>
<dbReference type="InterPro" id="IPR013325">
    <property type="entry name" value="RNA_pol_sigma_r2"/>
</dbReference>
<dbReference type="InterPro" id="IPR036388">
    <property type="entry name" value="WH-like_DNA-bd_sf"/>
</dbReference>
<evidence type="ECO:0000256" key="4">
    <source>
        <dbReference type="ARBA" id="ARBA00023163"/>
    </source>
</evidence>
<dbReference type="SUPFAM" id="SSF88659">
    <property type="entry name" value="Sigma3 and sigma4 domains of RNA polymerase sigma factors"/>
    <property type="match status" value="1"/>
</dbReference>
<comment type="similarity">
    <text evidence="1">Belongs to the sigma-70 factor family. ECF subfamily.</text>
</comment>
<dbReference type="CDD" id="cd06171">
    <property type="entry name" value="Sigma70_r4"/>
    <property type="match status" value="1"/>
</dbReference>
<dbReference type="InterPro" id="IPR013249">
    <property type="entry name" value="RNA_pol_sigma70_r4_t2"/>
</dbReference>